<feature type="compositionally biased region" description="Basic and acidic residues" evidence="1">
    <location>
        <begin position="106"/>
        <end position="117"/>
    </location>
</feature>
<evidence type="ECO:0000313" key="3">
    <source>
        <dbReference type="Proteomes" id="UP001567537"/>
    </source>
</evidence>
<dbReference type="Proteomes" id="UP001567537">
    <property type="component" value="Unassembled WGS sequence"/>
</dbReference>
<dbReference type="RefSeq" id="WP_371238833.1">
    <property type="nucleotide sequence ID" value="NZ_JAHWZY010000015.1"/>
</dbReference>
<evidence type="ECO:0000313" key="2">
    <source>
        <dbReference type="EMBL" id="MEZ3180288.1"/>
    </source>
</evidence>
<reference evidence="2 3" key="1">
    <citation type="journal article" date="2021" name="Res Sq">
        <title>Streptomyces Pimoensis sp. nov., Isolated From the Taklimakan Desert in Xinjiang, China.</title>
        <authorList>
            <person name="Zhang P."/>
            <person name="Luo X."/>
            <person name="Luo X."/>
            <person name="Liu Z."/>
            <person name="Xia Z."/>
            <person name="Wan C."/>
            <person name="zhang L."/>
        </authorList>
    </citation>
    <scope>NUCLEOTIDE SEQUENCE [LARGE SCALE GENOMIC DNA]</scope>
    <source>
        <strain evidence="2 3">TRM75549</strain>
    </source>
</reference>
<sequence length="117" mass="12828">MTMAGNYSADIQAILQGSRHLADAVRYGDEMLPRFETGCAEYAGWWGEEGGDDDFANAVGEQVRREQQQVRDTVLSITSGFTALVDAVAAEADHVQRPQVQAVEDIEAHGSESENRR</sequence>
<comment type="caution">
    <text evidence="2">The sequence shown here is derived from an EMBL/GenBank/DDBJ whole genome shotgun (WGS) entry which is preliminary data.</text>
</comment>
<proteinExistence type="predicted"/>
<protein>
    <recommendedName>
        <fullName evidence="4">WXG100 family type VII secretion target</fullName>
    </recommendedName>
</protein>
<dbReference type="EMBL" id="JAHWZY010000015">
    <property type="protein sequence ID" value="MEZ3180288.1"/>
    <property type="molecule type" value="Genomic_DNA"/>
</dbReference>
<gene>
    <name evidence="2" type="ORF">KYY02_16835</name>
</gene>
<evidence type="ECO:0000256" key="1">
    <source>
        <dbReference type="SAM" id="MobiDB-lite"/>
    </source>
</evidence>
<name>A0ABV4J038_9ACTN</name>
<organism evidence="2 3">
    <name type="scientific">Streptomyces pimonensis</name>
    <dbReference type="NCBI Taxonomy" id="2860288"/>
    <lineage>
        <taxon>Bacteria</taxon>
        <taxon>Bacillati</taxon>
        <taxon>Actinomycetota</taxon>
        <taxon>Actinomycetes</taxon>
        <taxon>Kitasatosporales</taxon>
        <taxon>Streptomycetaceae</taxon>
        <taxon>Streptomyces</taxon>
    </lineage>
</organism>
<feature type="region of interest" description="Disordered" evidence="1">
    <location>
        <begin position="96"/>
        <end position="117"/>
    </location>
</feature>
<keyword evidence="3" id="KW-1185">Reference proteome</keyword>
<accession>A0ABV4J038</accession>
<evidence type="ECO:0008006" key="4">
    <source>
        <dbReference type="Google" id="ProtNLM"/>
    </source>
</evidence>